<keyword evidence="3" id="KW-0597">Phosphoprotein</keyword>
<dbReference type="CDD" id="cd05930">
    <property type="entry name" value="A_NRPS"/>
    <property type="match status" value="5"/>
</dbReference>
<dbReference type="GO" id="GO:0009239">
    <property type="term" value="P:enterobactin biosynthetic process"/>
    <property type="evidence" value="ECO:0007669"/>
    <property type="project" value="TreeGrafter"/>
</dbReference>
<dbReference type="Pfam" id="PF13193">
    <property type="entry name" value="AMP-binding_C"/>
    <property type="match status" value="5"/>
</dbReference>
<evidence type="ECO:0000256" key="4">
    <source>
        <dbReference type="SAM" id="MobiDB-lite"/>
    </source>
</evidence>
<dbReference type="Gene3D" id="3.40.50.980">
    <property type="match status" value="10"/>
</dbReference>
<evidence type="ECO:0000256" key="3">
    <source>
        <dbReference type="ARBA" id="ARBA00022553"/>
    </source>
</evidence>
<dbReference type="Pfam" id="PF00501">
    <property type="entry name" value="AMP-binding"/>
    <property type="match status" value="5"/>
</dbReference>
<dbReference type="InterPro" id="IPR029058">
    <property type="entry name" value="AB_hydrolase_fold"/>
</dbReference>
<dbReference type="NCBIfam" id="TIGR01733">
    <property type="entry name" value="AA-adenyl-dom"/>
    <property type="match status" value="5"/>
</dbReference>
<feature type="domain" description="Carrier" evidence="5">
    <location>
        <begin position="1028"/>
        <end position="1103"/>
    </location>
</feature>
<comment type="cofactor">
    <cofactor evidence="1">
        <name>pantetheine 4'-phosphate</name>
        <dbReference type="ChEBI" id="CHEBI:47942"/>
    </cofactor>
</comment>
<reference evidence="6 7" key="1">
    <citation type="submission" date="2021-03" db="EMBL/GenBank/DDBJ databases">
        <title>Fibrella sp. HMF5036 genome sequencing and assembly.</title>
        <authorList>
            <person name="Kang H."/>
            <person name="Kim H."/>
            <person name="Bae S."/>
            <person name="Joh K."/>
        </authorList>
    </citation>
    <scope>NUCLEOTIDE SEQUENCE [LARGE SCALE GENOMIC DNA]</scope>
    <source>
        <strain evidence="6 7">HMF5036</strain>
    </source>
</reference>
<dbReference type="PROSITE" id="PS00012">
    <property type="entry name" value="PHOSPHOPANTETHEINE"/>
    <property type="match status" value="4"/>
</dbReference>
<dbReference type="InterPro" id="IPR020806">
    <property type="entry name" value="PKS_PP-bd"/>
</dbReference>
<dbReference type="InterPro" id="IPR000873">
    <property type="entry name" value="AMP-dep_synth/lig_dom"/>
</dbReference>
<evidence type="ECO:0000259" key="5">
    <source>
        <dbReference type="PROSITE" id="PS50075"/>
    </source>
</evidence>
<dbReference type="PROSITE" id="PS00455">
    <property type="entry name" value="AMP_BINDING"/>
    <property type="match status" value="5"/>
</dbReference>
<sequence>METSLPPSDSLVSTPDSQVGHTPRAIPSMQEKVNLARALLIEKANKHTTVHPLSYNQQALWFLYYTTPDSVAYNEGIAVRIPQAIRPDALQRAAQKLVNRHPALRTTYQAQDGVPMQQIHGYQAANVTVRDAHTDTETDLVAQVKQDHYMPFNLTTGPVCRVFLYQAGPADQVLLLSVHHIACDGSSMTILLSELLLFYQEEATGQKADLPTLTSRYVDFVDAQHNQLADEAGEALRQYWLTQLADNLPLLDLPLDKPRPRIHSDRGGTHTLHLDAALTRSLKALSKTEGNTLFVTLLSAFQLLLHRHTGQDDLVVGTPTMTRSHADFEQVVGYFVNPVAIRSSTRDTTSGAAFLARTKQTVLGAIEHQDYPFPLLVDQLGLSGDLSQTPVFQAFFYLQTAGQYADYTDLLVGTAGSVLDMHGIPLAYFPFESKEGRFDISLEVVEHADTLTGIFRYNADIFHDDTIGRLAGQYQTLLQSLVANPRLPVAQLDLLTRHEQAQLLALGRGPVVSPPPHETFALLFEAQVRRSPQATALEHEGVRFTYEQLNAQANQLAHYLRDHHALQPNDLVGLHTDRSPWMVIGMLSVFKAGGAFFPIHPDLPPPRIDNLLTQTRARLVLTDRAPVGESAAHWLGLATDWATIAQGPTHNPMPVNTPADLAYVIFTSGSTGQPKGAMIEHQGMINHLHAKINDLGLHPGSVVAQNASQSFDISVWQTLVSLVCGGKTIIYGQDVVLDMDAFLHRTSHDGVTVLEVVPSYLATLLDKLADHHNPAQYAQLEHLLVTGETLPKHLIARWFAQFPGIPMVNAYGPTEASDDITHHRLDHAPDGDDVPIGRTIQNLSIYILDGQQRLCPLGVKGELCVAGVGVGQGYLGDQAKTDAVFGPDPFVPGQRLYHTGDVARMLPDGTLLFYGRRDFQVKVRGHRIELGEIEQTLARIPGIRNAVVICQPGPDGDGHLTGWVVTEPRSGLTAATIRDMAQGQLPGYMVPAELYIRSSLPLTPNGKLDRNALARLSTPDAPTAGYVPPGNHTQLQLVSIWQNLLNRPKIGITDRFFEVGGNSLKAIRLQASIQKQLHVSLSLKDLFVNTTINTLAPLIQAAAGETVGRIEPVAEADVYPVSSAQRRLWILDQLAGVGATYNMPGAFWLTGPLNREAFGRAFRAIMDRHESLRTVFSVDNGEPVQRVLPADASPFELTYGRHDGTDAQLTHQIIDEAQRCFSLEKGPLLRASLTETSADRYLFLVTIHHISCDGWSLEVLVRELMLHYHAYARGESPLLAPLRIQQKDYAAWQHGQLSPDNAACQQGRAYWLGQFADDVPSLHLPTDFPRPAVKTYRGSSVVRALDAATLETLRGMASRHGTSLFTTLLTSVLVLLNRYTGQTDLVVGTTVAGRDHPDLEDQIGLFVNTLALRVPLLETNSFAQCTEAVKRVWLGAIEHQHYPFDQLIQALPLTRDPSRSPLFDVLVELISADINAESALFLEGVTIERCAPQYTTAKYDLSFRFLEEGTSITLQLEYNQDLYAPWRMKAMLAHYGTLLAAIAADENRPVANLSLLPATEQHTLLQVFNPPVVPGPPPTLFLTRFREQVAKNPNAVALEIEDKSLTYNALDDLSDRLAYHLREAYGVLPGQRVALMLERSERTVIGLLGIMKAGGAFLPIDVAYPRDRIAYLLADADSQLLLTDSHHLFDLPEAYEQAVFALDIQLAQLAAVPQPLVLANDPGALAYVIYTSGSTGQPKGVMIEQGNLANYLNWANAYYFGGDSGYHTALFSSLSFDFTLTSILTTLLRGDTLYICPNQEIDGLLGDLLRHPRINWLKLTPAHINALAFLAVPNERLALVIVGGEELTGKQVGVLRSINSNLLIYNEYGPTETTVGCTVKCIAPADDPAPITIGRPIANTHIHIVDRHLNLLPVGVPGEIAIAGASVGRGYLNAPDLSATRFISSWPQETFGGRLYRSGDVGCWLPNGEIMYLGRKDNQVKIRGYRVETGEIEQVLLTYPAVRQVVVKVWQPAGQSPVLVAYVGSADGVPDADLRAFLATRLPAYMIPTYVVQLDMFPLTGNGKVDRSALPPPDAQALSQTASYVPPRHAVDEALITIWERVLGRSPIGIGDNFFAIGGHSLRAIQLVASVANELNVRVELRDIFAQPTIEAMGDLVRAAKVLPVMGISPAPVQADYPVSFAQRRLWINQQLDSGLTAFNISKAYVVTGALDPAAFVAALTDLMQQHESLRTTFSTVAGEPRQVIHPFDAQALPLTQLTLSHAEDAWAEAMTLCQAQAGAVFDLASGPLWRVYLLRLPTDQWVVQFCIHHIICDDWSAERFLAQFSERYRHHRLGTGVAQLPPAIQYKDYAVWQRQEQLEHRFDAHRVYWTEVLAGVLPVLDLPTDWPRPARKTYQGSTRRLVLDAALCQGLDRLGAQAGASTFMTFLATVKALLYRYTGQADLVVGTPVADREQADLADQIGFYTNTIALRTQVQPGERFGTLLEQVKSCTIDAYAHQSYPLDQLVDDLDLQHDPSRSPLFDVVVLLQYQNAEPLWSHPTDGVHATDLPVEQTTSLVDLRFIFNQTDHGWDLELDYDTSLFSAPRIDRLLGHYQHLVANLLHQPDAPLDRLNVLPDEERDWLMGLNPAHTPLPDGLTMTRLLATQVEKTPYHPALECNGRVVSYQQLADQSDRLAEHLRHEMGLAVGQCVALMAEKSERMVIAFWAILKAGGVYLPIDPALPAARKQYMLTDAAVGVLLTDSDHLFDLDGYEGGIFALDVQLDGLPESTRPAYTCQPTDAAYLIYTSGSTGQPKGVLVEHGSNVNMALSQIDSFGVEAGDRVWLFAPLSFDASISEICMALYCGATLVLPAGRNELDTLTDTLRAARITVVTLPPALLQVMDVDQLGFLHVLISAGEAAPGTLARASRVVARCFNAYGPTEYGVCASIYRVAPTDEAISNIPIGRAIANTQLLVLDAHHQLLPPGLPGELYLAGVGLARGYWQRPDLTADRFVAHPFAPGQRLYRTGDLARWRADGQLEYLGRLDGQVKIRGMRTELGEIEHALRQHPAVEQAVVLLHGQELRAYLVAEESLSLAALRQELAASLPAYMVPTRYERLAQLPLTSSGKVDRAALLALEGGAFSEAADVRYEAPATELEAQLVAIWQGVLGRERVGVSDNFFELGGHSLKAIQVIARLYQQAGISLELRAVFAHPTIRSLAAVLATTGADSVSEAAGYQAIARQPVSGHYPLSHAQQRLWILDQLHADDAMARAAYNVPSALWLGGVLNVAALEVALLGLLARHDSLRTVFDLQEGEARQRVVDLASLDLALACQDLRQEADPLAQAQALAQVQAGVPFQLGVAPLLRAGVWQVADEQYLFLITIHHIICDGWSMEVLVGELAQFYNAALRGQASPLPPLPIQYGDYALWQQAGGAAVLAGHGSYWREQLGGSLPVLELPTDFPRPAIKTYRADRVVIFLESDLRDGLSMLANDHGSSLFTVLLAAVQTLLYRYTGQTDLIVGIPVAGRGNLGLDEQVGFFVNMLPIRTRLEGHDGFSALLTHVTRTVLDAYAHELYPFDRMVDELDPRREAGRSPIFDVSVEFVMPDQELTKSIELDHLRVRPYEVAFVQSKYDITFTFMPTDGGISLELAYAADLFTADRMTQLAGLFATLVRSVVAQPTAPISRLDWLTVNDIHFLAEAVSDAATAYEADATIHGLFERQATQTPAAVAVQYGHRQLTYAQLNAQANQLAYHLRTTYQIQPDDLIGVLMEPSERRVVALLAILKAGAAYVPIDPNYPADRIRYTLADATAKVLLTDTGDPLVTSELTGVEQLALANWDSLEANPTDNLPPLSGPHNLVYVIYTSGSTGRPKGVMLEHTSVVNRIEWMWKQYGFGPDDVILQKTSYGFDVSVWEFFMPLCYGARLVVCDTAVAHTPALLLDCIAEYGVSTIHFVPTMFAQFLDGIRDEDRAKLASLHRVFASGEALLPDMVRLNAQRTGVPLYNLYGPTEAAVDVTHYTTQLADSECRNIPIGRAIANTQLLVLDAHHQLLPPGLPGELYLAGVGLARGYWQRPDLTADRFVAHPFAPGQRLYRTGDLARWRADGQLEYLGRLDGQVKIRGMRTELGEIEHALRQHPAVEQAVVLLHGQELRAYLVAEESLSLAALRQELAASLPAYMVPTRYERLAQLPLTSSGKVDRAALLALGGGAFSEAADLRYEAPATELEAQLVAIWQGVLGRERVGVSDNFFELGGHSLKAIQVIARLYQQAGISLELRAVFAHPTIRSLAAVLATTVGKATDYQAIARQSVPTHYPLSHAQQRLWILDQLHADDAAARAAYNVPSALLVQGPLNVPALAEALQGLLNRHESLRTVFELHQGQARQRVLPVEDLTRPLHYEDLREMAQPLAEAQARGQRQASEPFDLGEGPLLRAAVWQVGEAAHMVGLTLHHIICDGWSLEVLVGELAQFYNAALRGQASPLPPLPIQYGDYALWQQAGGAAVLAGHGSYWREQLGGTLPVLELPTDFPRPAIKTYASHALDFTLDESLTQAFRQVSTTANTSLFATLFTAVAALLNRYSGQDDIIIGTAVAGRDHHDLHSQIGFYLNTLALRLSFGGPDDFVHLAQQTQQTMLSAFEHQAYPFEQLVDDLHLTRDTSRSPLFDVLVVSQDFGLAHEALPGPATFDGLTTQEFGTDFSANKYDLTFYLGEVAGRITVRIAYNTDLFRPERIQRMFAHFVTLSQQALARPKASIYAHNYLSDREYQDLVVQFNDTQTPYAAHQTLHGLFERQVVQTPLATALQHSDRRLTYAQLNARANQLARYLVASGVAPGNSVGLLTDRSFDMVIGMLAILKAGAAYVPIDPDYPISRQEYILGNASIRCAITNSQPLQAALMAGYGAYKDNHCLLFGGDAQVVDHYADTNPGIETSSRNLAYIIYTSGSTGQPKGVMIEHHSAVNLIEWVNTTYAVGVGDRLLFVTSMCFDLSVYDLFGMLACGGCVVMAGSAQVQHPDVLARLLHDEAITFWDSVPSTMDHLITALEQANGTYVQTTLRLVFMSGDWIPVSLPDRLKICFPNARVVSLGGATEGTVWSNYYPVDAVAPHWRSIPYGKPIANNTFYILDKGLHPVPQGVIGELYIGGVGVARGYQQEEEKTRYAFVADPFATTPGQTMYRTGDLGRMMPDGNMEFLGRKDNQVKVRGYRVELGEIEKVLLTLPGVQQAAVTAFRDAANTNSLAAYVVADRVLSGTELTAWLKQWLPAYMLPASYMQLDAFPLNANGKVDRAAFPPPQQAPPEQACLAPRNELEGVVLTIWQQVLLKEAIGIDDNFFQIGGHSLLATRIVAHIYDQLGVRIGLTSLFTNPTIEGLALEIDAAQWAAVASQNESISLEDNELLI</sequence>
<dbReference type="CDD" id="cd19531">
    <property type="entry name" value="LCL_NRPS-like"/>
    <property type="match status" value="5"/>
</dbReference>
<dbReference type="InterPro" id="IPR001242">
    <property type="entry name" value="Condensation_dom"/>
</dbReference>
<dbReference type="Gene3D" id="3.30.559.10">
    <property type="entry name" value="Chloramphenicol acetyltransferase-like domain"/>
    <property type="match status" value="5"/>
</dbReference>
<dbReference type="Gene3D" id="1.10.1200.10">
    <property type="entry name" value="ACP-like"/>
    <property type="match status" value="4"/>
</dbReference>
<dbReference type="GO" id="GO:0005829">
    <property type="term" value="C:cytosol"/>
    <property type="evidence" value="ECO:0007669"/>
    <property type="project" value="TreeGrafter"/>
</dbReference>
<dbReference type="GO" id="GO:0047527">
    <property type="term" value="F:2,3-dihydroxybenzoate-serine ligase activity"/>
    <property type="evidence" value="ECO:0007669"/>
    <property type="project" value="TreeGrafter"/>
</dbReference>
<evidence type="ECO:0000256" key="2">
    <source>
        <dbReference type="ARBA" id="ARBA00022450"/>
    </source>
</evidence>
<feature type="domain" description="Carrier" evidence="5">
    <location>
        <begin position="5279"/>
        <end position="5354"/>
    </location>
</feature>
<dbReference type="FunFam" id="1.10.1200.10:FF:000005">
    <property type="entry name" value="Nonribosomal peptide synthetase 1"/>
    <property type="match status" value="4"/>
</dbReference>
<dbReference type="PANTHER" id="PTHR45527">
    <property type="entry name" value="NONRIBOSOMAL PEPTIDE SYNTHETASE"/>
    <property type="match status" value="1"/>
</dbReference>
<feature type="domain" description="Carrier" evidence="5">
    <location>
        <begin position="3132"/>
        <end position="3207"/>
    </location>
</feature>
<dbReference type="Gene3D" id="2.30.38.10">
    <property type="entry name" value="Luciferase, Domain 3"/>
    <property type="match status" value="5"/>
</dbReference>
<dbReference type="PANTHER" id="PTHR45527:SF1">
    <property type="entry name" value="FATTY ACID SYNTHASE"/>
    <property type="match status" value="1"/>
</dbReference>
<dbReference type="PROSITE" id="PS50075">
    <property type="entry name" value="CARRIER"/>
    <property type="match status" value="5"/>
</dbReference>
<feature type="domain" description="Carrier" evidence="5">
    <location>
        <begin position="4201"/>
        <end position="4276"/>
    </location>
</feature>
<dbReference type="GO" id="GO:0009366">
    <property type="term" value="C:enterobactin synthetase complex"/>
    <property type="evidence" value="ECO:0007669"/>
    <property type="project" value="TreeGrafter"/>
</dbReference>
<dbReference type="InterPro" id="IPR036736">
    <property type="entry name" value="ACP-like_sf"/>
</dbReference>
<dbReference type="InterPro" id="IPR045851">
    <property type="entry name" value="AMP-bd_C_sf"/>
</dbReference>
<evidence type="ECO:0000256" key="1">
    <source>
        <dbReference type="ARBA" id="ARBA00001957"/>
    </source>
</evidence>
<dbReference type="SUPFAM" id="SSF47336">
    <property type="entry name" value="ACP-like"/>
    <property type="match status" value="5"/>
</dbReference>
<feature type="region of interest" description="Disordered" evidence="4">
    <location>
        <begin position="1"/>
        <end position="24"/>
    </location>
</feature>
<dbReference type="InterPro" id="IPR020845">
    <property type="entry name" value="AMP-binding_CS"/>
</dbReference>
<dbReference type="Proteomes" id="UP000664795">
    <property type="component" value="Unassembled WGS sequence"/>
</dbReference>
<dbReference type="InterPro" id="IPR025110">
    <property type="entry name" value="AMP-bd_C"/>
</dbReference>
<dbReference type="SUPFAM" id="SSF56801">
    <property type="entry name" value="Acetyl-CoA synthetase-like"/>
    <property type="match status" value="5"/>
</dbReference>
<evidence type="ECO:0000313" key="7">
    <source>
        <dbReference type="Proteomes" id="UP000664795"/>
    </source>
</evidence>
<dbReference type="InterPro" id="IPR009081">
    <property type="entry name" value="PP-bd_ACP"/>
</dbReference>
<organism evidence="6 7">
    <name type="scientific">Fibrella aquatilis</name>
    <dbReference type="NCBI Taxonomy" id="2817059"/>
    <lineage>
        <taxon>Bacteria</taxon>
        <taxon>Pseudomonadati</taxon>
        <taxon>Bacteroidota</taxon>
        <taxon>Cytophagia</taxon>
        <taxon>Cytophagales</taxon>
        <taxon>Spirosomataceae</taxon>
        <taxon>Fibrella</taxon>
    </lineage>
</organism>
<dbReference type="Gene3D" id="3.30.300.30">
    <property type="match status" value="5"/>
</dbReference>
<dbReference type="Gene3D" id="3.30.559.30">
    <property type="entry name" value="Nonribosomal peptide synthetase, condensation domain"/>
    <property type="match status" value="5"/>
</dbReference>
<dbReference type="EMBL" id="JAFMYU010000007">
    <property type="protein sequence ID" value="MBO0931462.1"/>
    <property type="molecule type" value="Genomic_DNA"/>
</dbReference>
<dbReference type="InterPro" id="IPR010071">
    <property type="entry name" value="AA_adenyl_dom"/>
</dbReference>
<keyword evidence="2" id="KW-0596">Phosphopantetheine</keyword>
<accession>A0A939JW26</accession>
<dbReference type="FunFam" id="2.30.38.10:FF:000001">
    <property type="entry name" value="Non-ribosomal peptide synthetase PvdI"/>
    <property type="match status" value="3"/>
</dbReference>
<dbReference type="RefSeq" id="WP_207335434.1">
    <property type="nucleotide sequence ID" value="NZ_JAFMYU010000007.1"/>
</dbReference>
<feature type="compositionally biased region" description="Polar residues" evidence="4">
    <location>
        <begin position="1"/>
        <end position="20"/>
    </location>
</feature>
<dbReference type="SMART" id="SM00823">
    <property type="entry name" value="PKS_PP"/>
    <property type="match status" value="5"/>
</dbReference>
<gene>
    <name evidence="6" type="ORF">J2I48_10680</name>
</gene>
<dbReference type="SUPFAM" id="SSF52777">
    <property type="entry name" value="CoA-dependent acyltransferases"/>
    <property type="match status" value="10"/>
</dbReference>
<comment type="caution">
    <text evidence="6">The sequence shown here is derived from an EMBL/GenBank/DDBJ whole genome shotgun (WGS) entry which is preliminary data.</text>
</comment>
<dbReference type="FunFam" id="3.40.50.980:FF:000002">
    <property type="entry name" value="Enterobactin synthetase component F"/>
    <property type="match status" value="1"/>
</dbReference>
<dbReference type="FunFam" id="3.40.50.12780:FF:000012">
    <property type="entry name" value="Non-ribosomal peptide synthetase"/>
    <property type="match status" value="3"/>
</dbReference>
<feature type="domain" description="Carrier" evidence="5">
    <location>
        <begin position="2086"/>
        <end position="2161"/>
    </location>
</feature>
<dbReference type="Pfam" id="PF00550">
    <property type="entry name" value="PP-binding"/>
    <property type="match status" value="5"/>
</dbReference>
<dbReference type="FunFam" id="3.40.50.980:FF:000001">
    <property type="entry name" value="Non-ribosomal peptide synthetase"/>
    <property type="match status" value="5"/>
</dbReference>
<dbReference type="InterPro" id="IPR023213">
    <property type="entry name" value="CAT-like_dom_sf"/>
</dbReference>
<dbReference type="NCBIfam" id="NF003417">
    <property type="entry name" value="PRK04813.1"/>
    <property type="match status" value="5"/>
</dbReference>
<dbReference type="InterPro" id="IPR006162">
    <property type="entry name" value="Ppantetheine_attach_site"/>
</dbReference>
<proteinExistence type="predicted"/>
<dbReference type="GO" id="GO:0031177">
    <property type="term" value="F:phosphopantetheine binding"/>
    <property type="evidence" value="ECO:0007669"/>
    <property type="project" value="InterPro"/>
</dbReference>
<dbReference type="GO" id="GO:0043041">
    <property type="term" value="P:amino acid activation for nonribosomal peptide biosynthetic process"/>
    <property type="evidence" value="ECO:0007669"/>
    <property type="project" value="TreeGrafter"/>
</dbReference>
<dbReference type="Pfam" id="PF00668">
    <property type="entry name" value="Condensation"/>
    <property type="match status" value="5"/>
</dbReference>
<protein>
    <submittedName>
        <fullName evidence="6">Amino acid adenylation domain-containing protein</fullName>
    </submittedName>
</protein>
<name>A0A939JW26_9BACT</name>
<keyword evidence="7" id="KW-1185">Reference proteome</keyword>
<dbReference type="Gene3D" id="3.40.50.1820">
    <property type="entry name" value="alpha/beta hydrolase"/>
    <property type="match status" value="1"/>
</dbReference>
<evidence type="ECO:0000313" key="6">
    <source>
        <dbReference type="EMBL" id="MBO0931462.1"/>
    </source>
</evidence>